<name>A0A073CME1_PLAA1</name>
<accession>A0A073CME1</accession>
<dbReference type="InterPro" id="IPR007555">
    <property type="entry name" value="DUF499"/>
</dbReference>
<evidence type="ECO:0000313" key="3">
    <source>
        <dbReference type="Proteomes" id="UP000027395"/>
    </source>
</evidence>
<reference evidence="2 3" key="1">
    <citation type="journal article" date="2014" name="Appl. Environ. Microbiol.">
        <title>Elucidation of insertion elements encoded on plasmids and in vitro construction of shuttle vectors from the toxic cyanobacterium Planktothrix.</title>
        <authorList>
            <person name="Christiansen G."/>
            <person name="Goesmann A."/>
            <person name="Kurmayer R."/>
        </authorList>
    </citation>
    <scope>NUCLEOTIDE SEQUENCE [LARGE SCALE GENOMIC DNA]</scope>
    <source>
        <strain evidence="2 3">NIVA-CYA 126/8</strain>
        <plasmid evidence="2">pPA79</plasmid>
    </source>
</reference>
<dbReference type="Pfam" id="PF04465">
    <property type="entry name" value="DUF499"/>
    <property type="match status" value="1"/>
</dbReference>
<keyword evidence="3" id="KW-1185">Reference proteome</keyword>
<proteinExistence type="predicted"/>
<dbReference type="Proteomes" id="UP000027395">
    <property type="component" value="Plasmid pPA79"/>
</dbReference>
<organism evidence="2 3">
    <name type="scientific">Planktothrix agardhii (strain NIVA-CYA 126/8)</name>
    <dbReference type="NCBI Taxonomy" id="388467"/>
    <lineage>
        <taxon>Bacteria</taxon>
        <taxon>Bacillati</taxon>
        <taxon>Cyanobacteriota</taxon>
        <taxon>Cyanophyceae</taxon>
        <taxon>Oscillatoriophycideae</taxon>
        <taxon>Oscillatoriales</taxon>
        <taxon>Microcoleaceae</taxon>
        <taxon>Planktothrix</taxon>
    </lineage>
</organism>
<dbReference type="PATRIC" id="fig|388467.6.peg.4869"/>
<dbReference type="HOGENOM" id="CLU_010124_0_0_3"/>
<keyword evidence="2" id="KW-0614">Plasmid</keyword>
<sequence>MLLKPWYKIEGLTPREDLRNNRPLDASEFAVNLDHVRENRAPIDYQDPEKFLSRTYLTRWLAEFAGQVMRRLSGVKTEANAVYNLATQFGGGKTHALALLYHLAQNGQAAESWSGVRKIIAQADIKTLPTANVAVFVGTEFDSLTGRGGNDGTPLRKTPWGEIAFQLGGEEAFKIVAQHDAEFTEPKGDVIRAFLPKDKPCLILMDEILNYVSSYRKYGYHDRLYNFMQALSETARGEDHIVLIASIPASVMEYTAADEADEQRFKKMLDRVGKAVVMSAEAEASEIIRRRLFEWDERAVTAEGKIILPKEAIATCNEYADWAVENRSLLPSWFPIDNAREAFAATYPFHPTVISVFERKWAALPRFQRTRGILRLLALWVSHAYQEGYKGNHKDALITLGTAPLNDPIFRSAVFEQMGEDRLETAVTTDICGKKDSHAFRLDLEATEAIKNARLHGKAATTIFFESNGGVVRETATLPEVRLAIADSSINIGDVETVLDTLKTDCYYLIVESTKYHFSLSPNLNKILADRLASVQTEDISKRIENEIKKAFPSVPGVDVSVRHFPKQSSEIPNVPKLTLAVLSIERPMSDANTLLFVEKLIRESGTSDRTYKSAVIFAIADSENLLRDEARKVLAWENIRDQEWDTLNDVQQKQLSVNLKKAERDVQEAVWRSYKYTVLLDKDNQLRTVDMGAGSSSSADSSKSITALILNRLKTEDILQDAIAPRFLVRNWSLVFKEWSTKAVRDVFFSSPSLPRLLNGNAIKETIVKGVKEGSFAYVGKISDGKYQPFYFKDSPLDIDSVEISDDIYLIKGEDAEKYQKEQEDPSRLTTLEITPTDVTLKPNQGQTFTVKGVDQRHQNIAIANVLWTATGGNIDEQGMLIAGEITGNFTVNATVGAIANTVSFTIEKETVPSNDTPAPDGDEKKVVPTPPNQLKWSGEVTPQKWTQFYTKVLSKFSATKDLKLKLKVEVVVDGEISEQKIEETKVALQELGLDSDIQTH</sequence>
<dbReference type="RefSeq" id="WP_042158736.1">
    <property type="nucleotide sequence ID" value="NZ_CM002808.1"/>
</dbReference>
<protein>
    <submittedName>
        <fullName evidence="2">Putative AAA family ATPase</fullName>
    </submittedName>
</protein>
<dbReference type="AlphaFoldDB" id="A0A073CME1"/>
<dbReference type="EMBL" id="CM002808">
    <property type="protein sequence ID" value="KEI65155.1"/>
    <property type="molecule type" value="Genomic_DNA"/>
</dbReference>
<evidence type="ECO:0000256" key="1">
    <source>
        <dbReference type="SAM" id="MobiDB-lite"/>
    </source>
</evidence>
<evidence type="ECO:0000313" key="2">
    <source>
        <dbReference type="EMBL" id="KEI65155.1"/>
    </source>
</evidence>
<feature type="region of interest" description="Disordered" evidence="1">
    <location>
        <begin position="911"/>
        <end position="936"/>
    </location>
</feature>
<geneLocation type="plasmid" evidence="2 3">
    <name>pPA79</name>
</geneLocation>
<gene>
    <name evidence="2" type="ORF">A19Y_8065</name>
</gene>